<comment type="subcellular location">
    <subcellularLocation>
        <location evidence="1">Cell membrane</location>
        <topology evidence="1">Multi-pass membrane protein</topology>
    </subcellularLocation>
</comment>
<dbReference type="PANTHER" id="PTHR30294">
    <property type="entry name" value="MEMBRANE COMPONENT OF ABC TRANSPORTER YHHJ-RELATED"/>
    <property type="match status" value="1"/>
</dbReference>
<keyword evidence="6 8" id="KW-1133">Transmembrane helix</keyword>
<keyword evidence="3" id="KW-0813">Transport</keyword>
<feature type="transmembrane region" description="Helical" evidence="8">
    <location>
        <begin position="155"/>
        <end position="178"/>
    </location>
</feature>
<evidence type="ECO:0000313" key="11">
    <source>
        <dbReference type="Proteomes" id="UP001596378"/>
    </source>
</evidence>
<dbReference type="InterPro" id="IPR051449">
    <property type="entry name" value="ABC-2_transporter_component"/>
</dbReference>
<evidence type="ECO:0000256" key="2">
    <source>
        <dbReference type="ARBA" id="ARBA00007783"/>
    </source>
</evidence>
<feature type="transmembrane region" description="Helical" evidence="8">
    <location>
        <begin position="21"/>
        <end position="39"/>
    </location>
</feature>
<accession>A0ABW2F4W4</accession>
<feature type="transmembrane region" description="Helical" evidence="8">
    <location>
        <begin position="268"/>
        <end position="285"/>
    </location>
</feature>
<evidence type="ECO:0000259" key="9">
    <source>
        <dbReference type="PROSITE" id="PS51012"/>
    </source>
</evidence>
<comment type="similarity">
    <text evidence="2">Belongs to the ABC-2 integral membrane protein family.</text>
</comment>
<evidence type="ECO:0000256" key="3">
    <source>
        <dbReference type="ARBA" id="ARBA00022448"/>
    </source>
</evidence>
<evidence type="ECO:0000256" key="4">
    <source>
        <dbReference type="ARBA" id="ARBA00022475"/>
    </source>
</evidence>
<evidence type="ECO:0000256" key="1">
    <source>
        <dbReference type="ARBA" id="ARBA00004651"/>
    </source>
</evidence>
<dbReference type="Proteomes" id="UP001596378">
    <property type="component" value="Unassembled WGS sequence"/>
</dbReference>
<sequence length="348" mass="37198">MRTRALIARICRQMIRDKRTLALLLAAPLLVLTLMYYILNGGEANAPRLGVVQADAALAGALEQAGFDVVQVSDASVATIEERNLDAVLTIEDGRPSLTLENADPTQAKALRMKIGQIAALQSLAATGLPLNGAGQAEIATSYVFGGPESSFFDVLSPILVGFFVFFFVFLISGIGLLRERTTGTLERLMSTPIRRGEVLTGYLAGYGIFAVVQTVIVVVYAVNVLDIPLAGSIWNVLLVNLLVALVALSLGILLSTFASSEFQMVQFIPVVVIPQVFFAGILPLDGMADWLQALATIMPLYYAGDALTGVMYRGEGIGDIVSNLLVLAAFAAVFIALNALALKRYRK</sequence>
<evidence type="ECO:0000256" key="7">
    <source>
        <dbReference type="ARBA" id="ARBA00023136"/>
    </source>
</evidence>
<gene>
    <name evidence="10" type="ORF">ACFQMJ_00060</name>
</gene>
<dbReference type="EMBL" id="JBHTAI010000001">
    <property type="protein sequence ID" value="MFC7146908.1"/>
    <property type="molecule type" value="Genomic_DNA"/>
</dbReference>
<proteinExistence type="inferred from homology"/>
<protein>
    <submittedName>
        <fullName evidence="10">ABC transporter permease</fullName>
    </submittedName>
</protein>
<keyword evidence="5 8" id="KW-0812">Transmembrane</keyword>
<evidence type="ECO:0000256" key="5">
    <source>
        <dbReference type="ARBA" id="ARBA00022692"/>
    </source>
</evidence>
<evidence type="ECO:0000256" key="8">
    <source>
        <dbReference type="SAM" id="Phobius"/>
    </source>
</evidence>
<organism evidence="10 11">
    <name type="scientific">Cohnella cellulosilytica</name>
    <dbReference type="NCBI Taxonomy" id="986710"/>
    <lineage>
        <taxon>Bacteria</taxon>
        <taxon>Bacillati</taxon>
        <taxon>Bacillota</taxon>
        <taxon>Bacilli</taxon>
        <taxon>Bacillales</taxon>
        <taxon>Paenibacillaceae</taxon>
        <taxon>Cohnella</taxon>
    </lineage>
</organism>
<evidence type="ECO:0000313" key="10">
    <source>
        <dbReference type="EMBL" id="MFC7146908.1"/>
    </source>
</evidence>
<feature type="transmembrane region" description="Helical" evidence="8">
    <location>
        <begin position="199"/>
        <end position="222"/>
    </location>
</feature>
<feature type="transmembrane region" description="Helical" evidence="8">
    <location>
        <begin position="321"/>
        <end position="343"/>
    </location>
</feature>
<dbReference type="RefSeq" id="WP_378052138.1">
    <property type="nucleotide sequence ID" value="NZ_JBHMDN010000047.1"/>
</dbReference>
<dbReference type="PROSITE" id="PS51012">
    <property type="entry name" value="ABC_TM2"/>
    <property type="match status" value="1"/>
</dbReference>
<keyword evidence="11" id="KW-1185">Reference proteome</keyword>
<name>A0ABW2F4W4_9BACL</name>
<dbReference type="InterPro" id="IPR013525">
    <property type="entry name" value="ABC2_TM"/>
</dbReference>
<reference evidence="11" key="1">
    <citation type="journal article" date="2019" name="Int. J. Syst. Evol. Microbiol.">
        <title>The Global Catalogue of Microorganisms (GCM) 10K type strain sequencing project: providing services to taxonomists for standard genome sequencing and annotation.</title>
        <authorList>
            <consortium name="The Broad Institute Genomics Platform"/>
            <consortium name="The Broad Institute Genome Sequencing Center for Infectious Disease"/>
            <person name="Wu L."/>
            <person name="Ma J."/>
        </authorList>
    </citation>
    <scope>NUCLEOTIDE SEQUENCE [LARGE SCALE GENOMIC DNA]</scope>
    <source>
        <strain evidence="11">KCTC 12907</strain>
    </source>
</reference>
<feature type="transmembrane region" description="Helical" evidence="8">
    <location>
        <begin position="234"/>
        <end position="256"/>
    </location>
</feature>
<feature type="domain" description="ABC transmembrane type-2" evidence="9">
    <location>
        <begin position="121"/>
        <end position="346"/>
    </location>
</feature>
<dbReference type="PANTHER" id="PTHR30294:SF38">
    <property type="entry name" value="TRANSPORT PERMEASE PROTEIN"/>
    <property type="match status" value="1"/>
</dbReference>
<dbReference type="Pfam" id="PF12698">
    <property type="entry name" value="ABC2_membrane_3"/>
    <property type="match status" value="1"/>
</dbReference>
<comment type="caution">
    <text evidence="10">The sequence shown here is derived from an EMBL/GenBank/DDBJ whole genome shotgun (WGS) entry which is preliminary data.</text>
</comment>
<dbReference type="InterPro" id="IPR047817">
    <property type="entry name" value="ABC2_TM_bact-type"/>
</dbReference>
<keyword evidence="4" id="KW-1003">Cell membrane</keyword>
<evidence type="ECO:0000256" key="6">
    <source>
        <dbReference type="ARBA" id="ARBA00022989"/>
    </source>
</evidence>
<keyword evidence="7 8" id="KW-0472">Membrane</keyword>